<dbReference type="RefSeq" id="WP_130483809.1">
    <property type="nucleotide sequence ID" value="NZ_SGWV01000014.1"/>
</dbReference>
<evidence type="ECO:0000313" key="8">
    <source>
        <dbReference type="EMBL" id="RZS46738.1"/>
    </source>
</evidence>
<comment type="caution">
    <text evidence="8">The sequence shown here is derived from an EMBL/GenBank/DDBJ whole genome shotgun (WGS) entry which is preliminary data.</text>
</comment>
<keyword evidence="3" id="KW-0807">Transducer</keyword>
<dbReference type="OrthoDB" id="9054408at2"/>
<evidence type="ECO:0000256" key="1">
    <source>
        <dbReference type="ARBA" id="ARBA00022500"/>
    </source>
</evidence>
<dbReference type="InterPro" id="IPR003660">
    <property type="entry name" value="HAMP_dom"/>
</dbReference>
<accession>A0A4Q7L8I9</accession>
<dbReference type="EMBL" id="SGWV01000014">
    <property type="protein sequence ID" value="RZS46738.1"/>
    <property type="molecule type" value="Genomic_DNA"/>
</dbReference>
<keyword evidence="5" id="KW-1133">Transmembrane helix</keyword>
<keyword evidence="5" id="KW-0812">Transmembrane</keyword>
<evidence type="ECO:0000256" key="4">
    <source>
        <dbReference type="SAM" id="MobiDB-lite"/>
    </source>
</evidence>
<evidence type="ECO:0000256" key="3">
    <source>
        <dbReference type="PROSITE-ProRule" id="PRU00284"/>
    </source>
</evidence>
<reference evidence="8 9" key="1">
    <citation type="submission" date="2019-02" db="EMBL/GenBank/DDBJ databases">
        <title>Genomic Encyclopedia of Type Strains, Phase IV (KMG-IV): sequencing the most valuable type-strain genomes for metagenomic binning, comparative biology and taxonomic classification.</title>
        <authorList>
            <person name="Goeker M."/>
        </authorList>
    </citation>
    <scope>NUCLEOTIDE SEQUENCE [LARGE SCALE GENOMIC DNA]</scope>
    <source>
        <strain evidence="8 9">DSM 10617</strain>
    </source>
</reference>
<keyword evidence="8" id="KW-0675">Receptor</keyword>
<keyword evidence="1" id="KW-0145">Chemotaxis</keyword>
<evidence type="ECO:0000259" key="7">
    <source>
        <dbReference type="PROSITE" id="PS50885"/>
    </source>
</evidence>
<feature type="domain" description="Methyl-accepting transducer" evidence="6">
    <location>
        <begin position="385"/>
        <end position="614"/>
    </location>
</feature>
<dbReference type="Gene3D" id="1.10.287.950">
    <property type="entry name" value="Methyl-accepting chemotaxis protein"/>
    <property type="match status" value="1"/>
</dbReference>
<dbReference type="PANTHER" id="PTHR43531">
    <property type="entry name" value="PROTEIN ICFG"/>
    <property type="match status" value="1"/>
</dbReference>
<dbReference type="PROSITE" id="PS50885">
    <property type="entry name" value="HAMP"/>
    <property type="match status" value="1"/>
</dbReference>
<dbReference type="SMART" id="SM00304">
    <property type="entry name" value="HAMP"/>
    <property type="match status" value="1"/>
</dbReference>
<feature type="region of interest" description="Disordered" evidence="4">
    <location>
        <begin position="648"/>
        <end position="679"/>
    </location>
</feature>
<dbReference type="GO" id="GO:0007165">
    <property type="term" value="P:signal transduction"/>
    <property type="evidence" value="ECO:0007669"/>
    <property type="project" value="UniProtKB-KW"/>
</dbReference>
<dbReference type="Pfam" id="PF00015">
    <property type="entry name" value="MCPsignal"/>
    <property type="match status" value="1"/>
</dbReference>
<name>A0A4Q7L8I9_9BURK</name>
<dbReference type="Proteomes" id="UP000293433">
    <property type="component" value="Unassembled WGS sequence"/>
</dbReference>
<dbReference type="Pfam" id="PF00672">
    <property type="entry name" value="HAMP"/>
    <property type="match status" value="1"/>
</dbReference>
<dbReference type="InterPro" id="IPR004089">
    <property type="entry name" value="MCPsignal_dom"/>
</dbReference>
<dbReference type="AlphaFoldDB" id="A0A4Q7L8I9"/>
<feature type="transmembrane region" description="Helical" evidence="5">
    <location>
        <begin position="307"/>
        <end position="327"/>
    </location>
</feature>
<protein>
    <submittedName>
        <fullName evidence="8">Methyl-accepting chemotaxis protein-1 (Serine sensor receptor)</fullName>
    </submittedName>
</protein>
<dbReference type="GO" id="GO:0006935">
    <property type="term" value="P:chemotaxis"/>
    <property type="evidence" value="ECO:0007669"/>
    <property type="project" value="UniProtKB-KW"/>
</dbReference>
<dbReference type="PROSITE" id="PS50111">
    <property type="entry name" value="CHEMOTAXIS_TRANSDUC_2"/>
    <property type="match status" value="1"/>
</dbReference>
<keyword evidence="5" id="KW-0472">Membrane</keyword>
<keyword evidence="9" id="KW-1185">Reference proteome</keyword>
<evidence type="ECO:0000256" key="5">
    <source>
        <dbReference type="SAM" id="Phobius"/>
    </source>
</evidence>
<dbReference type="CDD" id="cd06225">
    <property type="entry name" value="HAMP"/>
    <property type="match status" value="1"/>
</dbReference>
<comment type="similarity">
    <text evidence="2">Belongs to the methyl-accepting chemotaxis (MCP) protein family.</text>
</comment>
<dbReference type="SMART" id="SM00283">
    <property type="entry name" value="MA"/>
    <property type="match status" value="1"/>
</dbReference>
<gene>
    <name evidence="8" type="ORF">EV685_3995</name>
</gene>
<proteinExistence type="inferred from homology"/>
<organism evidence="8 9">
    <name type="scientific">Sphaerotilus mobilis</name>
    <dbReference type="NCBI Taxonomy" id="47994"/>
    <lineage>
        <taxon>Bacteria</taxon>
        <taxon>Pseudomonadati</taxon>
        <taxon>Pseudomonadota</taxon>
        <taxon>Betaproteobacteria</taxon>
        <taxon>Burkholderiales</taxon>
        <taxon>Sphaerotilaceae</taxon>
        <taxon>Sphaerotilus</taxon>
    </lineage>
</organism>
<dbReference type="SUPFAM" id="SSF58104">
    <property type="entry name" value="Methyl-accepting chemotaxis protein (MCP) signaling domain"/>
    <property type="match status" value="1"/>
</dbReference>
<sequence length="679" mass="70243">MFQRLTLPHKLALLVVLAALPLLLFGGLWLHGQAEAIRTVRNEQAGADVAASLLAISTATHSHLDQSPSWRAGRSDAAAARDSAGQEISRAAARSVAALAQRPAWALTTEGQRLADTLAVLVRTDAHDAQASLAAHLAAFRGMAALMERVGETSELLYDPEASTYFLATVVIDHLLPWSESAARVRALGVEAVAGGASPMSDLSTAWGPVEVMASRLDALSVKLDALKRHGAGSSEVHARAEALGRAYVERARQVLASAPNPGDAAAFADAGREVMDAIAASQQAVVGELGALLAQREAALERRRTLAVAGGLACATLVLALAVAMVRGTLRATVEVSRALQAAADGNLTLPLAIEGCDEFATMARSVNLMRERLSTMVRTIQGDALAVMQTGMLLSDESQSLAERTVQQASSVEESAVSLEQVSSSVQSGAERVQQVEQLFCNVAVTVDGGVDQMQAAVSTVEGIEAGSRRVAEIVGVIDGIAFQTNILALNAAVEAARAGESGRGFAVVASEVRMLAQRSSTAAGEIRSLIAESTAQVAAGCQQIRSARDSLSELLGDVQRVAHALGDLAMSAREQSEAVAEVSNDVRDIGSATHQTASSVVRASAMAQALGEQSQALHRALNAIRVTEADDVGAASGDAVWSLPPQDVAMSPSSGGSSGQSAGLPIAWSGSLAPKR</sequence>
<evidence type="ECO:0000259" key="6">
    <source>
        <dbReference type="PROSITE" id="PS50111"/>
    </source>
</evidence>
<feature type="domain" description="HAMP" evidence="7">
    <location>
        <begin position="328"/>
        <end position="380"/>
    </location>
</feature>
<dbReference type="GO" id="GO:0016020">
    <property type="term" value="C:membrane"/>
    <property type="evidence" value="ECO:0007669"/>
    <property type="project" value="InterPro"/>
</dbReference>
<evidence type="ECO:0000256" key="2">
    <source>
        <dbReference type="ARBA" id="ARBA00029447"/>
    </source>
</evidence>
<dbReference type="PANTHER" id="PTHR43531:SF11">
    <property type="entry name" value="METHYL-ACCEPTING CHEMOTAXIS PROTEIN 3"/>
    <property type="match status" value="1"/>
</dbReference>
<feature type="compositionally biased region" description="Low complexity" evidence="4">
    <location>
        <begin position="654"/>
        <end position="666"/>
    </location>
</feature>
<evidence type="ECO:0000313" key="9">
    <source>
        <dbReference type="Proteomes" id="UP000293433"/>
    </source>
</evidence>
<dbReference type="InterPro" id="IPR051310">
    <property type="entry name" value="MCP_chemotaxis"/>
</dbReference>